<evidence type="ECO:0000256" key="6">
    <source>
        <dbReference type="PIRSR" id="PIRSR000190-2"/>
    </source>
</evidence>
<comment type="cofactor">
    <cofactor evidence="6">
        <name>FMN</name>
        <dbReference type="ChEBI" id="CHEBI:58210"/>
    </cofactor>
    <text evidence="6">Binds 1 FMN per subunit.</text>
</comment>
<evidence type="ECO:0000256" key="5">
    <source>
        <dbReference type="NCBIfam" id="TIGR00558"/>
    </source>
</evidence>
<evidence type="ECO:0000256" key="1">
    <source>
        <dbReference type="ARBA" id="ARBA00007301"/>
    </source>
</evidence>
<evidence type="ECO:0000313" key="9">
    <source>
        <dbReference type="EMBL" id="VFK26024.1"/>
    </source>
</evidence>
<evidence type="ECO:0000259" key="7">
    <source>
        <dbReference type="Pfam" id="PF01243"/>
    </source>
</evidence>
<comment type="similarity">
    <text evidence="1">Belongs to the pyridoxamine 5'-phosphate oxidase family.</text>
</comment>
<dbReference type="EMBL" id="CAADFO010000017">
    <property type="protein sequence ID" value="VFK26024.1"/>
    <property type="molecule type" value="Genomic_DNA"/>
</dbReference>
<feature type="binding site" evidence="6">
    <location>
        <position position="87"/>
    </location>
    <ligand>
        <name>FMN</name>
        <dbReference type="ChEBI" id="CHEBI:58210"/>
    </ligand>
</feature>
<accession>A0A450X9K6</accession>
<dbReference type="EC" id="1.4.3.5" evidence="5"/>
<dbReference type="SUPFAM" id="SSF50475">
    <property type="entry name" value="FMN-binding split barrel"/>
    <property type="match status" value="1"/>
</dbReference>
<feature type="binding site" evidence="6">
    <location>
        <begin position="122"/>
        <end position="123"/>
    </location>
    <ligand>
        <name>FMN</name>
        <dbReference type="ChEBI" id="CHEBI:58210"/>
    </ligand>
</feature>
<evidence type="ECO:0000313" key="10">
    <source>
        <dbReference type="EMBL" id="VFK33229.1"/>
    </source>
</evidence>
<organism evidence="9">
    <name type="scientific">Candidatus Kentrum sp. MB</name>
    <dbReference type="NCBI Taxonomy" id="2138164"/>
    <lineage>
        <taxon>Bacteria</taxon>
        <taxon>Pseudomonadati</taxon>
        <taxon>Pseudomonadota</taxon>
        <taxon>Gammaproteobacteria</taxon>
        <taxon>Candidatus Kentrum</taxon>
    </lineage>
</organism>
<name>A0A450X9K6_9GAMM</name>
<feature type="domain" description="Pyridoxine 5'-phosphate oxidase dimerisation C-terminal" evidence="8">
    <location>
        <begin position="154"/>
        <end position="194"/>
    </location>
</feature>
<dbReference type="GO" id="GO:0010181">
    <property type="term" value="F:FMN binding"/>
    <property type="evidence" value="ECO:0007669"/>
    <property type="project" value="UniProtKB-UniRule"/>
</dbReference>
<keyword evidence="4" id="KW-0560">Oxidoreductase</keyword>
<dbReference type="InterPro" id="IPR000659">
    <property type="entry name" value="Pyridox_Oxase"/>
</dbReference>
<dbReference type="GO" id="GO:0004733">
    <property type="term" value="F:pyridoxamine phosphate oxidase activity"/>
    <property type="evidence" value="ECO:0007669"/>
    <property type="project" value="UniProtKB-UniRule"/>
</dbReference>
<keyword evidence="3 6" id="KW-0288">FMN</keyword>
<dbReference type="PIRSF" id="PIRSF000190">
    <property type="entry name" value="Pyd_amn-ph_oxd"/>
    <property type="match status" value="1"/>
</dbReference>
<reference evidence="9" key="1">
    <citation type="submission" date="2019-02" db="EMBL/GenBank/DDBJ databases">
        <authorList>
            <person name="Gruber-Vodicka R. H."/>
            <person name="Seah K. B. B."/>
        </authorList>
    </citation>
    <scope>NUCLEOTIDE SEQUENCE</scope>
    <source>
        <strain evidence="9">BECK_BZ197</strain>
        <strain evidence="11">BECK_BZ198</strain>
        <strain evidence="10">BECK_BZ199</strain>
    </source>
</reference>
<feature type="binding site" evidence="6">
    <location>
        <position position="167"/>
    </location>
    <ligand>
        <name>FMN</name>
        <dbReference type="ChEBI" id="CHEBI:58210"/>
    </ligand>
</feature>
<proteinExistence type="inferred from homology"/>
<dbReference type="PANTHER" id="PTHR10851:SF0">
    <property type="entry name" value="PYRIDOXINE-5'-PHOSPHATE OXIDASE"/>
    <property type="match status" value="1"/>
</dbReference>
<feature type="domain" description="Pyridoxamine 5'-phosphate oxidase N-terminal" evidence="7">
    <location>
        <begin position="16"/>
        <end position="138"/>
    </location>
</feature>
<dbReference type="InterPro" id="IPR019576">
    <property type="entry name" value="Pyridoxamine_oxidase_dimer_C"/>
</dbReference>
<evidence type="ECO:0000256" key="2">
    <source>
        <dbReference type="ARBA" id="ARBA00022630"/>
    </source>
</evidence>
<evidence type="ECO:0000259" key="8">
    <source>
        <dbReference type="Pfam" id="PF10590"/>
    </source>
</evidence>
<feature type="binding site" evidence="6">
    <location>
        <position position="65"/>
    </location>
    <ligand>
        <name>FMN</name>
        <dbReference type="ChEBI" id="CHEBI:58210"/>
    </ligand>
</feature>
<dbReference type="EMBL" id="CAADFQ010000042">
    <property type="protein sequence ID" value="VFK33229.1"/>
    <property type="molecule type" value="Genomic_DNA"/>
</dbReference>
<feature type="binding site" evidence="6">
    <location>
        <begin position="58"/>
        <end position="59"/>
    </location>
    <ligand>
        <name>FMN</name>
        <dbReference type="ChEBI" id="CHEBI:58210"/>
    </ligand>
</feature>
<feature type="binding site" evidence="6">
    <location>
        <position position="177"/>
    </location>
    <ligand>
        <name>FMN</name>
        <dbReference type="ChEBI" id="CHEBI:58210"/>
    </ligand>
</feature>
<sequence length="194" mass="22463">MSISPEILQRLRQSLDRAAQTSLPESGAMTLATCGEAGQPSARTVLLRGLDARGIVFYTNLRSRKSQQIQENSRVALCLYWPPLAEQVLIEGDVEMVDDAEADAYWETRPRDSRIGAWASRQSEPVASRFAFLRRVVAWAVRFGNERVPRPSFWSGYRVVPNRIEFWINRPFRLHERLCFEREGETWNRYVLYP</sequence>
<dbReference type="NCBIfam" id="NF004231">
    <property type="entry name" value="PRK05679.1"/>
    <property type="match status" value="1"/>
</dbReference>
<dbReference type="GO" id="GO:0008615">
    <property type="term" value="P:pyridoxine biosynthetic process"/>
    <property type="evidence" value="ECO:0007669"/>
    <property type="project" value="UniProtKB-UniRule"/>
</dbReference>
<evidence type="ECO:0000256" key="3">
    <source>
        <dbReference type="ARBA" id="ARBA00022643"/>
    </source>
</evidence>
<evidence type="ECO:0000256" key="4">
    <source>
        <dbReference type="ARBA" id="ARBA00023002"/>
    </source>
</evidence>
<keyword evidence="2" id="KW-0285">Flavoprotein</keyword>
<dbReference type="Pfam" id="PF01243">
    <property type="entry name" value="PNPOx_N"/>
    <property type="match status" value="1"/>
</dbReference>
<dbReference type="EMBL" id="CAADGH010000042">
    <property type="protein sequence ID" value="VFK76102.1"/>
    <property type="molecule type" value="Genomic_DNA"/>
</dbReference>
<evidence type="ECO:0000313" key="11">
    <source>
        <dbReference type="EMBL" id="VFK76102.1"/>
    </source>
</evidence>
<dbReference type="Gene3D" id="2.30.110.10">
    <property type="entry name" value="Electron Transport, Fmn-binding Protein, Chain A"/>
    <property type="match status" value="1"/>
</dbReference>
<dbReference type="NCBIfam" id="TIGR00558">
    <property type="entry name" value="pdxH"/>
    <property type="match status" value="1"/>
</dbReference>
<gene>
    <name evidence="9" type="ORF">BECKMB1821G_GA0114241_101754</name>
    <name evidence="11" type="ORF">BECKMB1821H_GA0114242_10422</name>
    <name evidence="10" type="ORF">BECKMB1821I_GA0114274_10422</name>
</gene>
<protein>
    <recommendedName>
        <fullName evidence="5">Pyridoxamine 5'-phosphate oxidase</fullName>
        <ecNumber evidence="5">1.4.3.5</ecNumber>
    </recommendedName>
</protein>
<dbReference type="InterPro" id="IPR012349">
    <property type="entry name" value="Split_barrel_FMN-bd"/>
</dbReference>
<dbReference type="InterPro" id="IPR011576">
    <property type="entry name" value="Pyridox_Oxase_N"/>
</dbReference>
<feature type="binding site" evidence="6">
    <location>
        <position position="64"/>
    </location>
    <ligand>
        <name>FMN</name>
        <dbReference type="ChEBI" id="CHEBI:58210"/>
    </ligand>
</feature>
<dbReference type="Pfam" id="PF10590">
    <property type="entry name" value="PNP_phzG_C"/>
    <property type="match status" value="1"/>
</dbReference>
<dbReference type="PANTHER" id="PTHR10851">
    <property type="entry name" value="PYRIDOXINE-5-PHOSPHATE OXIDASE"/>
    <property type="match status" value="1"/>
</dbReference>
<dbReference type="AlphaFoldDB" id="A0A450X9K6"/>